<dbReference type="Proteomes" id="UP001165960">
    <property type="component" value="Unassembled WGS sequence"/>
</dbReference>
<dbReference type="EMBL" id="QTSX02007121">
    <property type="protein sequence ID" value="KAJ9051147.1"/>
    <property type="molecule type" value="Genomic_DNA"/>
</dbReference>
<gene>
    <name evidence="1" type="ORF">DSO57_1007298</name>
</gene>
<proteinExistence type="predicted"/>
<protein>
    <submittedName>
        <fullName evidence="1">Uncharacterized protein</fullName>
    </submittedName>
</protein>
<comment type="caution">
    <text evidence="1">The sequence shown here is derived from an EMBL/GenBank/DDBJ whole genome shotgun (WGS) entry which is preliminary data.</text>
</comment>
<name>A0ACC2RM71_9FUNG</name>
<reference evidence="1" key="1">
    <citation type="submission" date="2022-04" db="EMBL/GenBank/DDBJ databases">
        <title>Genome of the entomopathogenic fungus Entomophthora muscae.</title>
        <authorList>
            <person name="Elya C."/>
            <person name="Lovett B.R."/>
            <person name="Lee E."/>
            <person name="Macias A.M."/>
            <person name="Hajek A.E."/>
            <person name="De Bivort B.L."/>
            <person name="Kasson M.T."/>
            <person name="De Fine Licht H.H."/>
            <person name="Stajich J.E."/>
        </authorList>
    </citation>
    <scope>NUCLEOTIDE SEQUENCE</scope>
    <source>
        <strain evidence="1">Berkeley</strain>
    </source>
</reference>
<evidence type="ECO:0000313" key="2">
    <source>
        <dbReference type="Proteomes" id="UP001165960"/>
    </source>
</evidence>
<accession>A0ACC2RM71</accession>
<sequence length="117" mass="12742">MPPKSINKAAFKATKASKSKVTPPKAKKSKTTPKKQPSKAKALPKTPTLSPEPEGNSPTPPHSPFIYSPSDPQEKLFNFNRHSDPTSEPEEEEDQEPDPEPGCQGSSLGRMAHHFQG</sequence>
<organism evidence="1 2">
    <name type="scientific">Entomophthora muscae</name>
    <dbReference type="NCBI Taxonomy" id="34485"/>
    <lineage>
        <taxon>Eukaryota</taxon>
        <taxon>Fungi</taxon>
        <taxon>Fungi incertae sedis</taxon>
        <taxon>Zoopagomycota</taxon>
        <taxon>Entomophthoromycotina</taxon>
        <taxon>Entomophthoromycetes</taxon>
        <taxon>Entomophthorales</taxon>
        <taxon>Entomophthoraceae</taxon>
        <taxon>Entomophthora</taxon>
    </lineage>
</organism>
<keyword evidence="2" id="KW-1185">Reference proteome</keyword>
<evidence type="ECO:0000313" key="1">
    <source>
        <dbReference type="EMBL" id="KAJ9051147.1"/>
    </source>
</evidence>